<dbReference type="SUPFAM" id="SSF53649">
    <property type="entry name" value="Alkaline phosphatase-like"/>
    <property type="match status" value="1"/>
</dbReference>
<reference evidence="3" key="1">
    <citation type="submission" date="2016-10" db="EMBL/GenBank/DDBJ databases">
        <authorList>
            <person name="Varghese N."/>
            <person name="Submissions S."/>
        </authorList>
    </citation>
    <scope>NUCLEOTIDE SEQUENCE [LARGE SCALE GENOMIC DNA]</scope>
    <source>
        <strain evidence="3">IBRC-M 10760</strain>
    </source>
</reference>
<proteinExistence type="predicted"/>
<dbReference type="OrthoDB" id="102174at2157"/>
<dbReference type="RefSeq" id="WP_092687287.1">
    <property type="nucleotide sequence ID" value="NZ_FNBK01000001.1"/>
</dbReference>
<dbReference type="Gene3D" id="3.40.720.10">
    <property type="entry name" value="Alkaline Phosphatase, subunit A"/>
    <property type="match status" value="1"/>
</dbReference>
<dbReference type="InterPro" id="IPR000917">
    <property type="entry name" value="Sulfatase_N"/>
</dbReference>
<dbReference type="Proteomes" id="UP000199076">
    <property type="component" value="Unassembled WGS sequence"/>
</dbReference>
<feature type="domain" description="Sulfatase N-terminal" evidence="1">
    <location>
        <begin position="4"/>
        <end position="350"/>
    </location>
</feature>
<dbReference type="InterPro" id="IPR017850">
    <property type="entry name" value="Alkaline_phosphatase_core_sf"/>
</dbReference>
<organism evidence="2 3">
    <name type="scientific">Halorientalis regularis</name>
    <dbReference type="NCBI Taxonomy" id="660518"/>
    <lineage>
        <taxon>Archaea</taxon>
        <taxon>Methanobacteriati</taxon>
        <taxon>Methanobacteriota</taxon>
        <taxon>Stenosarchaea group</taxon>
        <taxon>Halobacteria</taxon>
        <taxon>Halobacteriales</taxon>
        <taxon>Haloarculaceae</taxon>
        <taxon>Halorientalis</taxon>
    </lineage>
</organism>
<dbReference type="STRING" id="660518.SAMN05216218_101409"/>
<sequence length="483" mass="54407">MPRHAILITVDCLRYDRLSVAGYDRPVSPTMDALAEVGAFCDEAIATGPNTRTSFPGILCSTYPLMYGGYAQLTGTRQVVSEAFQDRGFRTVGVNTNTQLHSRFGWDRGFDVYYDNERTLVDDQSLDIETGDSSDDGSRAAEFVETAKEKVYASLDQNGLPYRLVESVYRRVATRSAPHTSASEAVDRAFRYLDALPGEKPLFLWVHFMEPHSPYVPPRSYREQFLDEPLSDSEMWRINDKVNTKEADATDREVSIISDLYDASIREVDDQIGRLVEGLRERGYWEDAMAILCGDHGEEFREHGELAHGGRPYDELVRVPLIVRRGDESISFPEGVTSTIDVAPTLLDATVEDATVPERFHGLSLDPILRSEEPMPEDRAVFSQIAAGGWREIDLNNRITACRTDEWKFITSVRDEDADELFYIPEDQYEQNDCAAANPETVDAMIDRVADHYALDAYENYAIEDAVEPDDLGDQLEALGYVK</sequence>
<protein>
    <submittedName>
        <fullName evidence="2">Arylsulfatase A</fullName>
    </submittedName>
</protein>
<accession>A0A1G7FYA3</accession>
<dbReference type="PANTHER" id="PTHR43751">
    <property type="entry name" value="SULFATASE"/>
    <property type="match status" value="1"/>
</dbReference>
<name>A0A1G7FYA3_9EURY</name>
<dbReference type="Pfam" id="PF00884">
    <property type="entry name" value="Sulfatase"/>
    <property type="match status" value="1"/>
</dbReference>
<dbReference type="CDD" id="cd16148">
    <property type="entry name" value="sulfatase_like"/>
    <property type="match status" value="1"/>
</dbReference>
<dbReference type="Gene3D" id="3.30.1120.10">
    <property type="match status" value="1"/>
</dbReference>
<evidence type="ECO:0000313" key="2">
    <source>
        <dbReference type="EMBL" id="SDE80908.1"/>
    </source>
</evidence>
<evidence type="ECO:0000313" key="3">
    <source>
        <dbReference type="Proteomes" id="UP000199076"/>
    </source>
</evidence>
<dbReference type="PANTHER" id="PTHR43751:SF3">
    <property type="entry name" value="SULFATASE N-TERMINAL DOMAIN-CONTAINING PROTEIN"/>
    <property type="match status" value="1"/>
</dbReference>
<dbReference type="AlphaFoldDB" id="A0A1G7FYA3"/>
<dbReference type="InterPro" id="IPR052701">
    <property type="entry name" value="GAG_Ulvan_Degrading_Sulfatases"/>
</dbReference>
<gene>
    <name evidence="2" type="ORF">SAMN05216218_101409</name>
</gene>
<evidence type="ECO:0000259" key="1">
    <source>
        <dbReference type="Pfam" id="PF00884"/>
    </source>
</evidence>
<keyword evidence="3" id="KW-1185">Reference proteome</keyword>
<dbReference type="EMBL" id="FNBK01000001">
    <property type="protein sequence ID" value="SDE80908.1"/>
    <property type="molecule type" value="Genomic_DNA"/>
</dbReference>